<organism evidence="1">
    <name type="scientific">marine sediment metagenome</name>
    <dbReference type="NCBI Taxonomy" id="412755"/>
    <lineage>
        <taxon>unclassified sequences</taxon>
        <taxon>metagenomes</taxon>
        <taxon>ecological metagenomes</taxon>
    </lineage>
</organism>
<name>A0A0F9R202_9ZZZZ</name>
<accession>A0A0F9R202</accession>
<comment type="caution">
    <text evidence="1">The sequence shown here is derived from an EMBL/GenBank/DDBJ whole genome shotgun (WGS) entry which is preliminary data.</text>
</comment>
<dbReference type="AlphaFoldDB" id="A0A0F9R202"/>
<proteinExistence type="predicted"/>
<sequence length="195" mass="22439">MLELTMTSTKIPWFQRLADMRKGTPKDTIPQALADSWTEVMVEAVRAFHETDFDLMPAMDYVDVTSDKDVSKRIRGYQEGYDLEFLRRAVGYSEEAFDLKSYDFSTLPWPTQRAVVSHWDRLHHEFLAAHKGLAYYPDVGYVWLIEHNGETARIPHRDADCGEVPDEDDLIRVMGYVVQGPYGAQIDIGLAEYDL</sequence>
<reference evidence="1" key="1">
    <citation type="journal article" date="2015" name="Nature">
        <title>Complex archaea that bridge the gap between prokaryotes and eukaryotes.</title>
        <authorList>
            <person name="Spang A."/>
            <person name="Saw J.H."/>
            <person name="Jorgensen S.L."/>
            <person name="Zaremba-Niedzwiedzka K."/>
            <person name="Martijn J."/>
            <person name="Lind A.E."/>
            <person name="van Eijk R."/>
            <person name="Schleper C."/>
            <person name="Guy L."/>
            <person name="Ettema T.J."/>
        </authorList>
    </citation>
    <scope>NUCLEOTIDE SEQUENCE</scope>
</reference>
<protein>
    <submittedName>
        <fullName evidence="1">Uncharacterized protein</fullName>
    </submittedName>
</protein>
<dbReference type="EMBL" id="LAZR01004126">
    <property type="protein sequence ID" value="KKN11523.1"/>
    <property type="molecule type" value="Genomic_DNA"/>
</dbReference>
<evidence type="ECO:0000313" key="1">
    <source>
        <dbReference type="EMBL" id="KKN11523.1"/>
    </source>
</evidence>
<gene>
    <name evidence="1" type="ORF">LCGC14_1025680</name>
</gene>